<dbReference type="Pfam" id="PF01436">
    <property type="entry name" value="NHL"/>
    <property type="match status" value="1"/>
</dbReference>
<comment type="caution">
    <text evidence="4">The sequence shown here is derived from an EMBL/GenBank/DDBJ whole genome shotgun (WGS) entry which is preliminary data.</text>
</comment>
<evidence type="ECO:0000256" key="3">
    <source>
        <dbReference type="SAM" id="MobiDB-lite"/>
    </source>
</evidence>
<dbReference type="Gene3D" id="2.120.10.30">
    <property type="entry name" value="TolB, C-terminal domain"/>
    <property type="match status" value="1"/>
</dbReference>
<dbReference type="OrthoDB" id="28293at2759"/>
<dbReference type="InterPro" id="IPR001258">
    <property type="entry name" value="NHL_repeat"/>
</dbReference>
<protein>
    <submittedName>
        <fullName evidence="4">Uncharacterized protein</fullName>
    </submittedName>
</protein>
<dbReference type="InterPro" id="IPR011042">
    <property type="entry name" value="6-blade_b-propeller_TolB-like"/>
</dbReference>
<evidence type="ECO:0000256" key="1">
    <source>
        <dbReference type="ARBA" id="ARBA00022737"/>
    </source>
</evidence>
<feature type="repeat" description="NHL" evidence="2">
    <location>
        <begin position="496"/>
        <end position="539"/>
    </location>
</feature>
<proteinExistence type="predicted"/>
<dbReference type="CDD" id="cd05819">
    <property type="entry name" value="NHL"/>
    <property type="match status" value="1"/>
</dbReference>
<feature type="repeat" description="NHL" evidence="2">
    <location>
        <begin position="708"/>
        <end position="744"/>
    </location>
</feature>
<dbReference type="Proteomes" id="UP000663832">
    <property type="component" value="Unassembled WGS sequence"/>
</dbReference>
<reference evidence="4" key="1">
    <citation type="submission" date="2021-02" db="EMBL/GenBank/DDBJ databases">
        <authorList>
            <person name="Nowell W R."/>
        </authorList>
    </citation>
    <scope>NUCLEOTIDE SEQUENCE</scope>
</reference>
<dbReference type="SUPFAM" id="SSF63829">
    <property type="entry name" value="Calcium-dependent phosphotriesterase"/>
    <property type="match status" value="1"/>
</dbReference>
<feature type="non-terminal residue" evidence="4">
    <location>
        <position position="1"/>
    </location>
</feature>
<keyword evidence="1" id="KW-0677">Repeat</keyword>
<evidence type="ECO:0000313" key="5">
    <source>
        <dbReference type="EMBL" id="CAF1654833.1"/>
    </source>
</evidence>
<dbReference type="EMBL" id="CAJNOI010003970">
    <property type="protein sequence ID" value="CAF1534098.1"/>
    <property type="molecule type" value="Genomic_DNA"/>
</dbReference>
<evidence type="ECO:0000313" key="7">
    <source>
        <dbReference type="Proteomes" id="UP000663877"/>
    </source>
</evidence>
<dbReference type="PANTHER" id="PTHR24104:SF25">
    <property type="entry name" value="PROTEIN LIN-41"/>
    <property type="match status" value="1"/>
</dbReference>
<name>A0A815VS45_9BILA</name>
<dbReference type="PANTHER" id="PTHR24104">
    <property type="entry name" value="E3 UBIQUITIN-PROTEIN LIGASE NHLRC1-RELATED"/>
    <property type="match status" value="1"/>
</dbReference>
<accession>A0A815VS45</accession>
<evidence type="ECO:0000313" key="6">
    <source>
        <dbReference type="Proteomes" id="UP000663832"/>
    </source>
</evidence>
<sequence>MLIRWTTITCQLNFYHTEEVIEGKSLQYNCLNYRIYREESVDSELSHMVDEVIPFCFRPEDYSERSLETYVNPLSQKLTFEELRLARITSEKLLSWSISIDVAQRYQLYLNEPKAESNEILYNCTEPWFGPRCQYSFPSGGRRSFNKIVEEAFGQRTAFPEASEVVVQVPCYVLLECHRNGQSWCLDWREVCNGIVDCFDEGLDEEYCFDMEAADIEENEYRCHNGLCTSSEFQEEGEGDADRLDRSNEVLDGFNIKSCFQDPTFRCEEHSCTAHEGTFPCGDGQCVKTFDECYNGRHKLLIDSMAPKGNLTDECWTAMICLTGLAEQINGSSFKIWPTNGSIYQFLKQCDSFFQFPIMPVHSADIRFFYEKLYLRQKINEFLLPGYPWYNQQFCDFIKRGLNNFSIGEANEPSTSSSTPTTTSNTSTSATTLVNPCTSGGYRWNTTGITILNSTQITHAAHLFFDINDTLYIADEFANSVIWKLPKNAVNPILVAGQALSRGPNSSQLNLPQAVYLDSEQNLYVTDYYNYRVQKYINGSNIGMTAVGLSGTAGTASNMLGGPRHLCFDSTETYMYIADSDNNRIMRFQSNSTSGINGNVVAGGNGAGNGTTQLNYPWGIQYLPSISTYLYITNYYGHTIMQWAPGNTSGSFIAGTPGVSGSNATLLNNPMGIKIDTYLNIFVVDYGNSRVQLFCNNNQTGTTIVGTGTAGAGAKQLNNPRGIAFDSLMNMYIADYGNQRVQKYLKL</sequence>
<dbReference type="AlphaFoldDB" id="A0A815VS45"/>
<organism evidence="4 7">
    <name type="scientific">Adineta steineri</name>
    <dbReference type="NCBI Taxonomy" id="433720"/>
    <lineage>
        <taxon>Eukaryota</taxon>
        <taxon>Metazoa</taxon>
        <taxon>Spiralia</taxon>
        <taxon>Gnathifera</taxon>
        <taxon>Rotifera</taxon>
        <taxon>Eurotatoria</taxon>
        <taxon>Bdelloidea</taxon>
        <taxon>Adinetida</taxon>
        <taxon>Adinetidae</taxon>
        <taxon>Adineta</taxon>
    </lineage>
</organism>
<feature type="region of interest" description="Disordered" evidence="3">
    <location>
        <begin position="409"/>
        <end position="431"/>
    </location>
</feature>
<keyword evidence="6" id="KW-1185">Reference proteome</keyword>
<evidence type="ECO:0000313" key="4">
    <source>
        <dbReference type="EMBL" id="CAF1534098.1"/>
    </source>
</evidence>
<dbReference type="Proteomes" id="UP000663877">
    <property type="component" value="Unassembled WGS sequence"/>
</dbReference>
<dbReference type="InterPro" id="IPR050952">
    <property type="entry name" value="TRIM-NHL_E3_ligases"/>
</dbReference>
<evidence type="ECO:0000256" key="2">
    <source>
        <dbReference type="PROSITE-ProRule" id="PRU00504"/>
    </source>
</evidence>
<dbReference type="GO" id="GO:0008270">
    <property type="term" value="F:zinc ion binding"/>
    <property type="evidence" value="ECO:0007669"/>
    <property type="project" value="UniProtKB-KW"/>
</dbReference>
<gene>
    <name evidence="4" type="ORF">BJG266_LOCUS45116</name>
    <name evidence="5" type="ORF">QVE165_LOCUS62099</name>
</gene>
<dbReference type="EMBL" id="CAJNOM010004342">
    <property type="protein sequence ID" value="CAF1654833.1"/>
    <property type="molecule type" value="Genomic_DNA"/>
</dbReference>
<dbReference type="Gene3D" id="2.40.10.500">
    <property type="match status" value="1"/>
</dbReference>
<dbReference type="PROSITE" id="PS51125">
    <property type="entry name" value="NHL"/>
    <property type="match status" value="2"/>
</dbReference>